<gene>
    <name evidence="5" type="ORF">EDD77_13324</name>
</gene>
<proteinExistence type="predicted"/>
<dbReference type="OrthoDB" id="1853739at2"/>
<dbReference type="PROSITE" id="PS50987">
    <property type="entry name" value="HTH_ARSR_2"/>
    <property type="match status" value="1"/>
</dbReference>
<evidence type="ECO:0000256" key="2">
    <source>
        <dbReference type="ARBA" id="ARBA00023125"/>
    </source>
</evidence>
<dbReference type="EMBL" id="SLUM01000033">
    <property type="protein sequence ID" value="TCL53483.1"/>
    <property type="molecule type" value="Genomic_DNA"/>
</dbReference>
<dbReference type="SMART" id="SM00418">
    <property type="entry name" value="HTH_ARSR"/>
    <property type="match status" value="1"/>
</dbReference>
<feature type="domain" description="HTH arsR-type" evidence="4">
    <location>
        <begin position="1"/>
        <end position="95"/>
    </location>
</feature>
<dbReference type="GeneID" id="97380331"/>
<dbReference type="InterPro" id="IPR001845">
    <property type="entry name" value="HTH_ArsR_DNA-bd_dom"/>
</dbReference>
<evidence type="ECO:0000259" key="4">
    <source>
        <dbReference type="PROSITE" id="PS50987"/>
    </source>
</evidence>
<dbReference type="PANTHER" id="PTHR43132">
    <property type="entry name" value="ARSENICAL RESISTANCE OPERON REPRESSOR ARSR-RELATED"/>
    <property type="match status" value="1"/>
</dbReference>
<dbReference type="InterPro" id="IPR011991">
    <property type="entry name" value="ArsR-like_HTH"/>
</dbReference>
<comment type="caution">
    <text evidence="5">The sequence shown here is derived from an EMBL/GenBank/DDBJ whole genome shotgun (WGS) entry which is preliminary data.</text>
</comment>
<sequence>MREQARKIAELMGQLANENRLLILCALLEKPMTVGELAGTVPGISGPALSQHLQKLRAGQLVQAQKEGQFVRYSIKDERLYALMALLKKEYCGETAL</sequence>
<dbReference type="InterPro" id="IPR036388">
    <property type="entry name" value="WH-like_DNA-bd_sf"/>
</dbReference>
<dbReference type="InterPro" id="IPR036390">
    <property type="entry name" value="WH_DNA-bd_sf"/>
</dbReference>
<dbReference type="Pfam" id="PF01022">
    <property type="entry name" value="HTH_5"/>
    <property type="match status" value="1"/>
</dbReference>
<evidence type="ECO:0000313" key="5">
    <source>
        <dbReference type="EMBL" id="TCL53483.1"/>
    </source>
</evidence>
<evidence type="ECO:0000313" key="6">
    <source>
        <dbReference type="Proteomes" id="UP000295184"/>
    </source>
</evidence>
<dbReference type="AlphaFoldDB" id="A0A4R1QKR1"/>
<dbReference type="GO" id="GO:0003677">
    <property type="term" value="F:DNA binding"/>
    <property type="evidence" value="ECO:0007669"/>
    <property type="project" value="UniProtKB-KW"/>
</dbReference>
<evidence type="ECO:0000256" key="3">
    <source>
        <dbReference type="ARBA" id="ARBA00023163"/>
    </source>
</evidence>
<dbReference type="InterPro" id="IPR051011">
    <property type="entry name" value="Metal_resp_trans_reg"/>
</dbReference>
<dbReference type="PRINTS" id="PR00778">
    <property type="entry name" value="HTHARSR"/>
</dbReference>
<keyword evidence="3" id="KW-0804">Transcription</keyword>
<dbReference type="Proteomes" id="UP000295184">
    <property type="component" value="Unassembled WGS sequence"/>
</dbReference>
<dbReference type="SUPFAM" id="SSF46785">
    <property type="entry name" value="Winged helix' DNA-binding domain"/>
    <property type="match status" value="1"/>
</dbReference>
<evidence type="ECO:0000256" key="1">
    <source>
        <dbReference type="ARBA" id="ARBA00023015"/>
    </source>
</evidence>
<name>A0A4R1QKR1_9FIRM</name>
<reference evidence="5 6" key="1">
    <citation type="submission" date="2019-03" db="EMBL/GenBank/DDBJ databases">
        <title>Genomic Encyclopedia of Type Strains, Phase IV (KMG-IV): sequencing the most valuable type-strain genomes for metagenomic binning, comparative biology and taxonomic classification.</title>
        <authorList>
            <person name="Goeker M."/>
        </authorList>
    </citation>
    <scope>NUCLEOTIDE SEQUENCE [LARGE SCALE GENOMIC DNA]</scope>
    <source>
        <strain evidence="5 6">DSM 100451</strain>
    </source>
</reference>
<dbReference type="PANTHER" id="PTHR43132:SF2">
    <property type="entry name" value="ARSENICAL RESISTANCE OPERON REPRESSOR ARSR-RELATED"/>
    <property type="match status" value="1"/>
</dbReference>
<dbReference type="GO" id="GO:0003700">
    <property type="term" value="F:DNA-binding transcription factor activity"/>
    <property type="evidence" value="ECO:0007669"/>
    <property type="project" value="InterPro"/>
</dbReference>
<dbReference type="STRING" id="1650663.GCA_001486665_03519"/>
<keyword evidence="1" id="KW-0805">Transcription regulation</keyword>
<dbReference type="CDD" id="cd00090">
    <property type="entry name" value="HTH_ARSR"/>
    <property type="match status" value="1"/>
</dbReference>
<protein>
    <submittedName>
        <fullName evidence="5">DNA-binding transcriptional ArsR family regulator</fullName>
    </submittedName>
</protein>
<dbReference type="Gene3D" id="1.10.10.10">
    <property type="entry name" value="Winged helix-like DNA-binding domain superfamily/Winged helix DNA-binding domain"/>
    <property type="match status" value="1"/>
</dbReference>
<organism evidence="5 6">
    <name type="scientific">Allofournierella massiliensis</name>
    <dbReference type="NCBI Taxonomy" id="1650663"/>
    <lineage>
        <taxon>Bacteria</taxon>
        <taxon>Bacillati</taxon>
        <taxon>Bacillota</taxon>
        <taxon>Clostridia</taxon>
        <taxon>Eubacteriales</taxon>
        <taxon>Oscillospiraceae</taxon>
        <taxon>Allofournierella</taxon>
    </lineage>
</organism>
<dbReference type="NCBIfam" id="NF033788">
    <property type="entry name" value="HTH_metalloreg"/>
    <property type="match status" value="1"/>
</dbReference>
<keyword evidence="2 5" id="KW-0238">DNA-binding</keyword>
<accession>A0A4R1QKR1</accession>
<dbReference type="RefSeq" id="WP_058967111.1">
    <property type="nucleotide sequence ID" value="NZ_CABKVM010000019.1"/>
</dbReference>